<dbReference type="EMBL" id="JAFNAA010000018">
    <property type="protein sequence ID" value="MBO1109415.1"/>
    <property type="molecule type" value="Genomic_DNA"/>
</dbReference>
<dbReference type="KEGG" id="pshi:SAMEA2665130_1804"/>
<dbReference type="GO" id="GO:0003677">
    <property type="term" value="F:DNA binding"/>
    <property type="evidence" value="ECO:0007669"/>
    <property type="project" value="InterPro"/>
</dbReference>
<evidence type="ECO:0000313" key="2">
    <source>
        <dbReference type="Proteomes" id="UP000664658"/>
    </source>
</evidence>
<name>A0A8I1WB01_PLESH</name>
<dbReference type="RefSeq" id="WP_010863298.1">
    <property type="nucleotide sequence ID" value="NZ_CP062196.1"/>
</dbReference>
<evidence type="ECO:0008006" key="3">
    <source>
        <dbReference type="Google" id="ProtNLM"/>
    </source>
</evidence>
<dbReference type="InterPro" id="IPR010982">
    <property type="entry name" value="Lambda_DNA-bd_dom_sf"/>
</dbReference>
<organism evidence="1 2">
    <name type="scientific">Plesiomonas shigelloides</name>
    <name type="common">Aeromonas shigelloides</name>
    <dbReference type="NCBI Taxonomy" id="703"/>
    <lineage>
        <taxon>Bacteria</taxon>
        <taxon>Pseudomonadati</taxon>
        <taxon>Pseudomonadota</taxon>
        <taxon>Gammaproteobacteria</taxon>
        <taxon>Enterobacterales</taxon>
        <taxon>Enterobacteriaceae</taxon>
        <taxon>Plesiomonas</taxon>
    </lineage>
</organism>
<comment type="caution">
    <text evidence="1">The sequence shown here is derived from an EMBL/GenBank/DDBJ whole genome shotgun (WGS) entry which is preliminary data.</text>
</comment>
<proteinExistence type="predicted"/>
<dbReference type="Pfam" id="PF05269">
    <property type="entry name" value="Phage_CII"/>
    <property type="match status" value="1"/>
</dbReference>
<dbReference type="Proteomes" id="UP000664658">
    <property type="component" value="Unassembled WGS sequence"/>
</dbReference>
<dbReference type="InterPro" id="IPR007933">
    <property type="entry name" value="Transcrpt_activ_CII"/>
</dbReference>
<sequence length="98" mass="11140">MRNASYSKPTQRQIDRAETDILIALSQLTQRKFAELSGWHESKVSRMNWRDVATAFCILKMAAEVSPLGQVVREVFKVIGQKKSSAATEDFEQLTMSF</sequence>
<reference evidence="1" key="1">
    <citation type="submission" date="2021-03" db="EMBL/GenBank/DDBJ databases">
        <title>Plesiomonas shigelloides zfcc0051, isolated from zebrafish feces.</title>
        <authorList>
            <person name="Vanderhoek Z."/>
            <person name="Gaulke C."/>
        </authorList>
    </citation>
    <scope>NUCLEOTIDE SEQUENCE</scope>
    <source>
        <strain evidence="1">Zfcc0051</strain>
    </source>
</reference>
<accession>A0A8I1WB01</accession>
<gene>
    <name evidence="1" type="ORF">J2R62_14580</name>
</gene>
<dbReference type="GO" id="GO:0006355">
    <property type="term" value="P:regulation of DNA-templated transcription"/>
    <property type="evidence" value="ECO:0007669"/>
    <property type="project" value="InterPro"/>
</dbReference>
<evidence type="ECO:0000313" key="1">
    <source>
        <dbReference type="EMBL" id="MBO1109415.1"/>
    </source>
</evidence>
<protein>
    <recommendedName>
        <fullName evidence="3">Bacteriophage CII protein</fullName>
    </recommendedName>
</protein>
<dbReference type="AlphaFoldDB" id="A0A8I1WB01"/>
<dbReference type="Gene3D" id="1.10.260.40">
    <property type="entry name" value="lambda repressor-like DNA-binding domains"/>
    <property type="match status" value="1"/>
</dbReference>